<name>A0A1K2HAV8_9LACT</name>
<dbReference type="Proteomes" id="UP000218979">
    <property type="component" value="Unassembled WGS sequence"/>
</dbReference>
<protein>
    <submittedName>
        <fullName evidence="2">Uncharacterized protein</fullName>
    </submittedName>
</protein>
<dbReference type="SUPFAM" id="SSF50998">
    <property type="entry name" value="Quinoprotein alcohol dehydrogenase-like"/>
    <property type="match status" value="1"/>
</dbReference>
<accession>A0A1K2HAV8</accession>
<reference evidence="1 4" key="1">
    <citation type="submission" date="2014-12" db="EMBL/GenBank/DDBJ databases">
        <title>Draft genome sequences of 10 type strains of Lactococcus.</title>
        <authorList>
            <person name="Sun Z."/>
            <person name="Zhong Z."/>
            <person name="Liu W."/>
            <person name="Zhang W."/>
            <person name="Zhang H."/>
        </authorList>
    </citation>
    <scope>NUCLEOTIDE SEQUENCE [LARGE SCALE GENOMIC DNA]</scope>
    <source>
        <strain evidence="1 4">DSM 22330</strain>
    </source>
</reference>
<keyword evidence="4" id="KW-1185">Reference proteome</keyword>
<evidence type="ECO:0000313" key="1">
    <source>
        <dbReference type="EMBL" id="PCS04806.1"/>
    </source>
</evidence>
<organism evidence="2 3">
    <name type="scientific">Pseudolactococcus chungangensis CAU 28 = DSM 22330</name>
    <dbReference type="NCBI Taxonomy" id="1122154"/>
    <lineage>
        <taxon>Bacteria</taxon>
        <taxon>Bacillati</taxon>
        <taxon>Bacillota</taxon>
        <taxon>Bacilli</taxon>
        <taxon>Lactobacillales</taxon>
        <taxon>Streptococcaceae</taxon>
        <taxon>Pseudolactococcus</taxon>
    </lineage>
</organism>
<dbReference type="InterPro" id="IPR011047">
    <property type="entry name" value="Quinoprotein_ADH-like_sf"/>
</dbReference>
<gene>
    <name evidence="1" type="ORF">RR45_GL000125</name>
    <name evidence="2" type="ORF">SAMN02746068_00984</name>
</gene>
<evidence type="ECO:0000313" key="4">
    <source>
        <dbReference type="Proteomes" id="UP000218979"/>
    </source>
</evidence>
<dbReference type="RefSeq" id="WP_031366231.1">
    <property type="nucleotide sequence ID" value="NZ_FPKS01000004.1"/>
</dbReference>
<proteinExistence type="predicted"/>
<reference evidence="2 3" key="2">
    <citation type="submission" date="2016-11" db="EMBL/GenBank/DDBJ databases">
        <authorList>
            <person name="Jaros S."/>
            <person name="Januszkiewicz K."/>
            <person name="Wedrychowicz H."/>
        </authorList>
    </citation>
    <scope>NUCLEOTIDE SEQUENCE [LARGE SCALE GENOMIC DNA]</scope>
    <source>
        <strain evidence="2 3">DSM 22330</strain>
    </source>
</reference>
<sequence>MNTFSARDKSQTIAVLTREALQSYQVIDKKLVRNGSVPIKTADVVNDSLLIDKTLLFSTGHVTSSTKDFYIYTLDLDNGNLHKNKRQAFPTTGEVKDSQHFYTLTSEAGLKTTVQQFSKTGKFLKEAVIDAPSVGTQVFEYGDETFVMAGTEDLGYDETYYRGRLHIFDTKNLAYKRYVDLETDDAPYRKNYSSMQVINGVGYCFSDVKRKRHDTTPMEPDNTLLSYEFATGEMKEISLTGTPVKWLSKSSAYLIYVLADEETKSSLRLVNMTTGDEYILPADELIGQSSQIDVINNQYVVVAGKNHLGLYDLLTGTFLDDIKLKKKEDEADMLVKLSYLS</sequence>
<evidence type="ECO:0000313" key="3">
    <source>
        <dbReference type="Proteomes" id="UP000185655"/>
    </source>
</evidence>
<dbReference type="EMBL" id="FPKS01000004">
    <property type="protein sequence ID" value="SFZ73894.1"/>
    <property type="molecule type" value="Genomic_DNA"/>
</dbReference>
<evidence type="ECO:0000313" key="2">
    <source>
        <dbReference type="EMBL" id="SFZ73894.1"/>
    </source>
</evidence>
<dbReference type="STRING" id="1122154.SAMN02746068_00984"/>
<dbReference type="Proteomes" id="UP000185655">
    <property type="component" value="Unassembled WGS sequence"/>
</dbReference>
<dbReference type="EMBL" id="JXJT01000001">
    <property type="protein sequence ID" value="PCS04806.1"/>
    <property type="molecule type" value="Genomic_DNA"/>
</dbReference>
<dbReference type="AlphaFoldDB" id="A0A1K2HAV8"/>